<feature type="region of interest" description="Disordered" evidence="1">
    <location>
        <begin position="1092"/>
        <end position="1149"/>
    </location>
</feature>
<feature type="region of interest" description="Disordered" evidence="1">
    <location>
        <begin position="177"/>
        <end position="197"/>
    </location>
</feature>
<feature type="compositionally biased region" description="Polar residues" evidence="1">
    <location>
        <begin position="972"/>
        <end position="993"/>
    </location>
</feature>
<sequence>MTFTNSISDIPEVNDEMLPNITNAEKSSDFTNGVTKPEPKKAIQLSSDEDDLQPIDDDSLDHIEIAQHNSSSSDQYDSYSSHEIPADEIPEEEVDKGPIKAENAIKKEMLPESNYAEDSYNEEDDEEFLFEGNVTEKEMKELTQTENDNVKHPIESSDAFSDSTSIEDIDSSIEFETFEDGIPTEKQTKPQDPIISLETSTKIDPVVIENPSIMSNDNILLENPSLEKITTSNSNHQSSEKYKNNKSKNETSTSQIPSTIDDLEIISDVEKFIGSSKNPILSPQVSSDEGSIDNQDFSNGIEEEEEEEEFMVLVRSKSEDQILLQNNRIGQNINMSDSYFNLNNQNIPFSDTIQPPRYDIVMANRQNELEDELKQKELKIFKKQKSEENDDSVDKYVQVLPKNNHLQDVKPFTKPSNSQNQHLPKKAIKSSDSQSEFPSFPKPNQLYAISDTKIRGSQSLKDILPLTKQSEQPNEASIQCSRSMNVEGTSPQFIPKSSNLIQFINDQDALNKNQNNSNLQQQNQNDFSKDKIENANTDMRIVHSNMKGNNWNNHNIESLNSRYSQQSNQMNVLPLAQPTQFPLDQKQLKPQQNTPYQNRIYSPASSEFSKMNSISSSMSMRDEEELSVGDYDDYNHGAFQNSHLMHGINNFESLDSKSIDYDQIVQVEEFDENDEDGDEENNLSLMASRKGNLPLSAVGRNFNFNQNNSNFQEDNFPNDFQNNNTQYNQNIKGNLNNGMFKGNQMKNPNSLSSNNLGMQNNFQQQQEENFGGPNNSLRALGGQNRPPGGFNQPLLAPMNKLERQNNNFGGNSLPFGNQNMPFNQGVNNNVNFNNNNNILPSNSGNFNNNSGSFNNSNSNLNGGLNNKGSNKVVPGFGSATLAPLDQPKQINPSNFSFNQGLFNNNLNDLNDSGAIHLKTGINNPNLAFNAANKTKINNPGSRIGSILNSKSNDQFPKSSLVVEEDEPLNMNEGNQFSNEDFNSNPLLSGTSSFNHSNLQNNIHSNNNLGRGINSNFNSNSNLSMNNNLGHNGHLGTNNFEMSDDMSSFNSIQSVNSGYGNISGMKSTGRIPPSQPIDPKQLQQITKQLSAEKGIGLSSPLSRSAEIETGSPYTISPQGSGQILKSQSISQEHQLTKQSSGRIPRAQPIDPAQFQEITSRFSKEKFESDQQNASNSNSFPNSFNNSNNINNHCNTTIGNPQKSLGKIPRAQNIDQNQFLEITRRLSEDEGIPTNPSKGILRSTPIDPKQMQEITNQLNNGHISKQVSNNEFRNQNGEIPRSTPMNINFNHQEGMNLSPTGNNQIPSSNSSHFTKEIFTSSRNLPMVEDISPSNPESHDNSRKLRRSKPLGSVIAESPLSFDEADEIQDHISTTQGNVSGGIPFVSQAFQNSNSNQQPGRTTIMAASHSGNLNSENRIGLSEAKNEPSLGSDKFNSSNGFFNNSFNNSNSSIKNINNSQNQLNTGFNNKNNFNSFNNGNGFNNGNNFDDGNNFGGGIPKMRFNASNGDIEQPNRGQSSGSGFSVVHANGISPNKMIPQQNQIPSNLGNNFEFPKFQQQQQKQPSRSGFSVSYGTQRPR</sequence>
<feature type="region of interest" description="Disordered" evidence="1">
    <location>
        <begin position="766"/>
        <end position="795"/>
    </location>
</feature>
<feature type="compositionally biased region" description="Polar residues" evidence="1">
    <location>
        <begin position="20"/>
        <end position="34"/>
    </location>
</feature>
<feature type="compositionally biased region" description="Low complexity" evidence="1">
    <location>
        <begin position="766"/>
        <end position="775"/>
    </location>
</feature>
<accession>A0A1J4K2P1</accession>
<feature type="compositionally biased region" description="Acidic residues" evidence="1">
    <location>
        <begin position="47"/>
        <end position="59"/>
    </location>
</feature>
<feature type="compositionally biased region" description="Low complexity" evidence="1">
    <location>
        <begin position="1550"/>
        <end position="1561"/>
    </location>
</feature>
<feature type="region of interest" description="Disordered" evidence="1">
    <location>
        <begin position="1"/>
        <end position="98"/>
    </location>
</feature>
<name>A0A1J4K2P1_9EUKA</name>
<dbReference type="Proteomes" id="UP000179807">
    <property type="component" value="Unassembled WGS sequence"/>
</dbReference>
<feature type="compositionally biased region" description="Polar residues" evidence="1">
    <location>
        <begin position="1562"/>
        <end position="1576"/>
    </location>
</feature>
<comment type="caution">
    <text evidence="2">The sequence shown here is derived from an EMBL/GenBank/DDBJ whole genome shotgun (WGS) entry which is preliminary data.</text>
</comment>
<feature type="region of interest" description="Disordered" evidence="1">
    <location>
        <begin position="1162"/>
        <end position="1198"/>
    </location>
</feature>
<feature type="compositionally biased region" description="Low complexity" evidence="1">
    <location>
        <begin position="1171"/>
        <end position="1190"/>
    </location>
</feature>
<feature type="compositionally biased region" description="Polar residues" evidence="1">
    <location>
        <begin position="228"/>
        <end position="237"/>
    </location>
</feature>
<feature type="region of interest" description="Disordered" evidence="1">
    <location>
        <begin position="1290"/>
        <end position="1309"/>
    </location>
</feature>
<feature type="compositionally biased region" description="Polar residues" evidence="1">
    <location>
        <begin position="1534"/>
        <end position="1546"/>
    </location>
</feature>
<feature type="region of interest" description="Disordered" evidence="1">
    <location>
        <begin position="226"/>
        <end position="256"/>
    </location>
</feature>
<feature type="compositionally biased region" description="Polar residues" evidence="1">
    <location>
        <begin position="1110"/>
        <end position="1140"/>
    </location>
</feature>
<keyword evidence="3" id="KW-1185">Reference proteome</keyword>
<dbReference type="RefSeq" id="XP_068358208.1">
    <property type="nucleotide sequence ID" value="XM_068492873.1"/>
</dbReference>
<feature type="region of interest" description="Disordered" evidence="1">
    <location>
        <begin position="1530"/>
        <end position="1576"/>
    </location>
</feature>
<dbReference type="GeneID" id="94827577"/>
<dbReference type="VEuPathDB" id="TrichDB:TRFO_06071"/>
<feature type="region of interest" description="Disordered" evidence="1">
    <location>
        <begin position="404"/>
        <end position="451"/>
    </location>
</feature>
<evidence type="ECO:0000256" key="1">
    <source>
        <dbReference type="SAM" id="MobiDB-lite"/>
    </source>
</evidence>
<feature type="region of interest" description="Disordered" evidence="1">
    <location>
        <begin position="972"/>
        <end position="1006"/>
    </location>
</feature>
<proteinExistence type="predicted"/>
<reference evidence="2" key="1">
    <citation type="submission" date="2016-10" db="EMBL/GenBank/DDBJ databases">
        <authorList>
            <person name="Benchimol M."/>
            <person name="Almeida L.G."/>
            <person name="Vasconcelos A.T."/>
            <person name="Perreira-Neves A."/>
            <person name="Rosa I.A."/>
            <person name="Tasca T."/>
            <person name="Bogo M.R."/>
            <person name="de Souza W."/>
        </authorList>
    </citation>
    <scope>NUCLEOTIDE SEQUENCE [LARGE SCALE GENOMIC DNA]</scope>
    <source>
        <strain evidence="2">K</strain>
    </source>
</reference>
<evidence type="ECO:0000313" key="3">
    <source>
        <dbReference type="Proteomes" id="UP000179807"/>
    </source>
</evidence>
<organism evidence="2 3">
    <name type="scientific">Tritrichomonas foetus</name>
    <dbReference type="NCBI Taxonomy" id="1144522"/>
    <lineage>
        <taxon>Eukaryota</taxon>
        <taxon>Metamonada</taxon>
        <taxon>Parabasalia</taxon>
        <taxon>Tritrichomonadida</taxon>
        <taxon>Tritrichomonadidae</taxon>
        <taxon>Tritrichomonas</taxon>
    </lineage>
</organism>
<feature type="compositionally biased region" description="Basic and acidic residues" evidence="1">
    <location>
        <begin position="238"/>
        <end position="249"/>
    </location>
</feature>
<evidence type="ECO:0000313" key="2">
    <source>
        <dbReference type="EMBL" id="OHT05072.1"/>
    </source>
</evidence>
<feature type="region of interest" description="Disordered" evidence="1">
    <location>
        <begin position="1324"/>
        <end position="1349"/>
    </location>
</feature>
<gene>
    <name evidence="2" type="ORF">TRFO_06071</name>
</gene>
<feature type="compositionally biased region" description="Low complexity" evidence="1">
    <location>
        <begin position="994"/>
        <end position="1006"/>
    </location>
</feature>
<feature type="compositionally biased region" description="Basic and acidic residues" evidence="1">
    <location>
        <begin position="143"/>
        <end position="155"/>
    </location>
</feature>
<dbReference type="EMBL" id="MLAK01000771">
    <property type="protein sequence ID" value="OHT05072.1"/>
    <property type="molecule type" value="Genomic_DNA"/>
</dbReference>
<protein>
    <submittedName>
        <fullName evidence="2">Uncharacterized protein</fullName>
    </submittedName>
</protein>
<feature type="compositionally biased region" description="Low complexity" evidence="1">
    <location>
        <begin position="70"/>
        <end position="81"/>
    </location>
</feature>
<feature type="region of interest" description="Disordered" evidence="1">
    <location>
        <begin position="143"/>
        <end position="165"/>
    </location>
</feature>